<dbReference type="EMBL" id="JADQDQ010000022">
    <property type="protein sequence ID" value="MBF9239908.1"/>
    <property type="molecule type" value="Genomic_DNA"/>
</dbReference>
<evidence type="ECO:0000313" key="2">
    <source>
        <dbReference type="Proteomes" id="UP000597617"/>
    </source>
</evidence>
<accession>A0ABS0INI2</accession>
<dbReference type="RefSeq" id="WP_196284259.1">
    <property type="nucleotide sequence ID" value="NZ_JADQDQ010000022.1"/>
</dbReference>
<evidence type="ECO:0000313" key="1">
    <source>
        <dbReference type="EMBL" id="MBF9239908.1"/>
    </source>
</evidence>
<comment type="caution">
    <text evidence="1">The sequence shown here is derived from an EMBL/GenBank/DDBJ whole genome shotgun (WGS) entry which is preliminary data.</text>
</comment>
<name>A0ABS0INI2_9BACT</name>
<organism evidence="1 2">
    <name type="scientific">Hymenobacter jeongseonensis</name>
    <dbReference type="NCBI Taxonomy" id="2791027"/>
    <lineage>
        <taxon>Bacteria</taxon>
        <taxon>Pseudomonadati</taxon>
        <taxon>Bacteroidota</taxon>
        <taxon>Cytophagia</taxon>
        <taxon>Cytophagales</taxon>
        <taxon>Hymenobacteraceae</taxon>
        <taxon>Hymenobacter</taxon>
    </lineage>
</organism>
<keyword evidence="2" id="KW-1185">Reference proteome</keyword>
<protein>
    <submittedName>
        <fullName evidence="1">Uncharacterized protein</fullName>
    </submittedName>
</protein>
<dbReference type="Proteomes" id="UP000597617">
    <property type="component" value="Unassembled WGS sequence"/>
</dbReference>
<proteinExistence type="predicted"/>
<reference evidence="1 2" key="1">
    <citation type="submission" date="2020-11" db="EMBL/GenBank/DDBJ databases">
        <authorList>
            <person name="Kim M.K."/>
        </authorList>
    </citation>
    <scope>NUCLEOTIDE SEQUENCE [LARGE SCALE GENOMIC DNA]</scope>
    <source>
        <strain evidence="1 2">BT683</strain>
    </source>
</reference>
<sequence length="114" mass="13072">MEIDTNPLFSQPANVLHITTLDAGWRDKDTVLLHACFQLLTDFLAEEALLPIDWDESAEHRHAKAEIDALTAWWAQRAAAEAAEVVDPIWSPGQYETDNQMLVRLIQVRQYLWT</sequence>
<gene>
    <name evidence="1" type="ORF">I2I05_21125</name>
</gene>